<dbReference type="OrthoDB" id="9808460at2"/>
<dbReference type="RefSeq" id="WP_014389481.1">
    <property type="nucleotide sequence ID" value="NC_017025.1"/>
</dbReference>
<dbReference type="AlphaFoldDB" id="H8XRC9"/>
<reference evidence="2 3" key="1">
    <citation type="journal article" date="2012" name="J. Bacteriol.">
        <title>Complete Genome Sequence of Flavobacterium indicum GPSTA100-9T, Isolated from Warm Spring Water.</title>
        <authorList>
            <person name="Barbier P."/>
            <person name="Houel A."/>
            <person name="Loux V."/>
            <person name="Poulain J."/>
            <person name="Bernardet J.F."/>
            <person name="Touchon M."/>
            <person name="Duchaud E."/>
        </authorList>
    </citation>
    <scope>NUCLEOTIDE SEQUENCE [LARGE SCALE GENOMIC DNA]</scope>
    <source>
        <strain evidence="3">DSM 17447 / CIP 109464 / GPTSA100-9</strain>
    </source>
</reference>
<dbReference type="Proteomes" id="UP000007599">
    <property type="component" value="Chromosome I"/>
</dbReference>
<organism evidence="2 3">
    <name type="scientific">Flavobacterium indicum (strain DSM 17447 / CIP 109464 / GPTSA100-9)</name>
    <dbReference type="NCBI Taxonomy" id="1094466"/>
    <lineage>
        <taxon>Bacteria</taxon>
        <taxon>Pseudomonadati</taxon>
        <taxon>Bacteroidota</taxon>
        <taxon>Flavobacteriia</taxon>
        <taxon>Flavobacteriales</taxon>
        <taxon>Flavobacteriaceae</taxon>
        <taxon>Flavobacterium</taxon>
    </lineage>
</organism>
<dbReference type="KEGG" id="fin:KQS_12280"/>
<dbReference type="InterPro" id="IPR007403">
    <property type="entry name" value="DUF456"/>
</dbReference>
<dbReference type="PATRIC" id="fig|1094466.5.peg.2399"/>
<name>H8XRC9_FLAIG</name>
<feature type="transmembrane region" description="Helical" evidence="1">
    <location>
        <begin position="132"/>
        <end position="159"/>
    </location>
</feature>
<accession>H8XRC9</accession>
<dbReference type="HOGENOM" id="CLU_109297_0_1_10"/>
<evidence type="ECO:0008006" key="4">
    <source>
        <dbReference type="Google" id="ProtNLM"/>
    </source>
</evidence>
<dbReference type="EMBL" id="HE774682">
    <property type="protein sequence ID" value="CCG54363.1"/>
    <property type="molecule type" value="Genomic_DNA"/>
</dbReference>
<proteinExistence type="predicted"/>
<dbReference type="PANTHER" id="PTHR39165">
    <property type="entry name" value="IG HYPOTHETICAL 17883"/>
    <property type="match status" value="1"/>
</dbReference>
<protein>
    <recommendedName>
        <fullName evidence="4">DUF456 domain-containing protein</fullName>
    </recommendedName>
</protein>
<reference evidence="3" key="2">
    <citation type="submission" date="2012-03" db="EMBL/GenBank/DDBJ databases">
        <title>Complete genome sequence of Flavobacterium indicum GPTSA100-9T, isolated from warm spring water.</title>
        <authorList>
            <person name="Barbier P."/>
            <person name="Houel A."/>
            <person name="Loux V."/>
            <person name="Poulain J."/>
            <person name="Bernardet J.-F."/>
            <person name="Touchon M."/>
            <person name="Duchaud E."/>
        </authorList>
    </citation>
    <scope>NUCLEOTIDE SEQUENCE [LARGE SCALE GENOMIC DNA]</scope>
    <source>
        <strain evidence="3">DSM 17447 / CIP 109464 / GPTSA100-9</strain>
    </source>
</reference>
<keyword evidence="1" id="KW-0812">Transmembrane</keyword>
<sequence>MEYVLLILGFCLIIGGIIGSIAPALPGLPISWIGIVCFYFIPGIPTNYWLLGITLFFTIVISILDYIIPAQGTKKFGGTKYGIWGTNIGLVIGFFTPIPFGFIFGAFLGAFIGELIYNSQDQKRAFNAAIGAFAGFLAGTFMKVFYGILLLGIYIWLFIKNWAIWF</sequence>
<keyword evidence="3" id="KW-1185">Reference proteome</keyword>
<evidence type="ECO:0000313" key="2">
    <source>
        <dbReference type="EMBL" id="CCG54363.1"/>
    </source>
</evidence>
<dbReference type="eggNOG" id="COG2839">
    <property type="taxonomic scope" value="Bacteria"/>
</dbReference>
<feature type="transmembrane region" description="Helical" evidence="1">
    <location>
        <begin position="88"/>
        <end position="112"/>
    </location>
</feature>
<gene>
    <name evidence="2" type="ordered locus">KQS_12280</name>
</gene>
<dbReference type="Pfam" id="PF04306">
    <property type="entry name" value="DUF456"/>
    <property type="match status" value="1"/>
</dbReference>
<evidence type="ECO:0000256" key="1">
    <source>
        <dbReference type="SAM" id="Phobius"/>
    </source>
</evidence>
<feature type="transmembrane region" description="Helical" evidence="1">
    <location>
        <begin position="48"/>
        <end position="68"/>
    </location>
</feature>
<evidence type="ECO:0000313" key="3">
    <source>
        <dbReference type="Proteomes" id="UP000007599"/>
    </source>
</evidence>
<keyword evidence="1" id="KW-0472">Membrane</keyword>
<dbReference type="PANTHER" id="PTHR39165:SF1">
    <property type="entry name" value="DUF456 DOMAIN-CONTAINING PROTEIN"/>
    <property type="match status" value="1"/>
</dbReference>
<keyword evidence="1" id="KW-1133">Transmembrane helix</keyword>